<reference evidence="2" key="1">
    <citation type="submission" date="2018-05" db="EMBL/GenBank/DDBJ databases">
        <authorList>
            <person name="Lanie J.A."/>
            <person name="Ng W.-L."/>
            <person name="Kazmierczak K.M."/>
            <person name="Andrzejewski T.M."/>
            <person name="Davidsen T.M."/>
            <person name="Wayne K.J."/>
            <person name="Tettelin H."/>
            <person name="Glass J.I."/>
            <person name="Rusch D."/>
            <person name="Podicherti R."/>
            <person name="Tsui H.-C.T."/>
            <person name="Winkler M.E."/>
        </authorList>
    </citation>
    <scope>NUCLEOTIDE SEQUENCE</scope>
</reference>
<evidence type="ECO:0000313" key="2">
    <source>
        <dbReference type="EMBL" id="SVC00726.1"/>
    </source>
</evidence>
<evidence type="ECO:0000256" key="1">
    <source>
        <dbReference type="SAM" id="Phobius"/>
    </source>
</evidence>
<sequence length="63" mass="7275">VLRNSMLFSTIVIFGSVAWVAVVRGDNHILWLSMTLWMASRAVTLSWASRSLLREAQRTWEPR</sequence>
<name>A0A382IM91_9ZZZZ</name>
<feature type="transmembrane region" description="Helical" evidence="1">
    <location>
        <begin position="7"/>
        <end position="23"/>
    </location>
</feature>
<evidence type="ECO:0008006" key="3">
    <source>
        <dbReference type="Google" id="ProtNLM"/>
    </source>
</evidence>
<protein>
    <recommendedName>
        <fullName evidence="3">MATE family efflux transporter</fullName>
    </recommendedName>
</protein>
<keyword evidence="1" id="KW-0472">Membrane</keyword>
<keyword evidence="1" id="KW-1133">Transmembrane helix</keyword>
<feature type="non-terminal residue" evidence="2">
    <location>
        <position position="1"/>
    </location>
</feature>
<gene>
    <name evidence="2" type="ORF">METZ01_LOCUS253580</name>
</gene>
<accession>A0A382IM91</accession>
<keyword evidence="1" id="KW-0812">Transmembrane</keyword>
<proteinExistence type="predicted"/>
<dbReference type="AlphaFoldDB" id="A0A382IM91"/>
<dbReference type="EMBL" id="UINC01068248">
    <property type="protein sequence ID" value="SVC00726.1"/>
    <property type="molecule type" value="Genomic_DNA"/>
</dbReference>
<organism evidence="2">
    <name type="scientific">marine metagenome</name>
    <dbReference type="NCBI Taxonomy" id="408172"/>
    <lineage>
        <taxon>unclassified sequences</taxon>
        <taxon>metagenomes</taxon>
        <taxon>ecological metagenomes</taxon>
    </lineage>
</organism>